<protein>
    <recommendedName>
        <fullName evidence="4">DUF2147 domain-containing protein</fullName>
    </recommendedName>
</protein>
<dbReference type="Proteomes" id="UP000639859">
    <property type="component" value="Unassembled WGS sequence"/>
</dbReference>
<evidence type="ECO:0000256" key="1">
    <source>
        <dbReference type="SAM" id="MobiDB-lite"/>
    </source>
</evidence>
<comment type="caution">
    <text evidence="2">The sequence shown here is derived from an EMBL/GenBank/DDBJ whole genome shotgun (WGS) entry which is preliminary data.</text>
</comment>
<name>A0ABS0T1I6_9CAUL</name>
<feature type="compositionally biased region" description="Polar residues" evidence="1">
    <location>
        <begin position="183"/>
        <end position="192"/>
    </location>
</feature>
<proteinExistence type="predicted"/>
<accession>A0ABS0T1I6</accession>
<feature type="region of interest" description="Disordered" evidence="1">
    <location>
        <begin position="170"/>
        <end position="192"/>
    </location>
</feature>
<reference evidence="2 3" key="1">
    <citation type="submission" date="2020-11" db="EMBL/GenBank/DDBJ databases">
        <title>genome sequence of strain KACC 18849.</title>
        <authorList>
            <person name="Gao J."/>
            <person name="Zhang X."/>
        </authorList>
    </citation>
    <scope>NUCLEOTIDE SEQUENCE [LARGE SCALE GENOMIC DNA]</scope>
    <source>
        <strain evidence="2 3">KACC 18849</strain>
    </source>
</reference>
<dbReference type="RefSeq" id="WP_198577644.1">
    <property type="nucleotide sequence ID" value="NZ_JADWOX010000015.1"/>
</dbReference>
<evidence type="ECO:0008006" key="4">
    <source>
        <dbReference type="Google" id="ProtNLM"/>
    </source>
</evidence>
<sequence>MIAALLAAAALAATPPPLVLRDGVWTSDCGGKTDCDQLLVRGGALIGEDEGKPVSRPLRLIPGDPPLLQLDLYAVGDFLDLNEAADTQRNYLGVEIKARDGQGRITSLKVWPIRCDEPPEGKALGMAGVRWEATRHACLVDGKDPIRAAAPGSRDDDGVFSLFSFRWLRDPAPGDQTFDEPAVSTSARPEDK</sequence>
<organism evidence="2 3">
    <name type="scientific">Caulobacter hibisci</name>
    <dbReference type="NCBI Taxonomy" id="2035993"/>
    <lineage>
        <taxon>Bacteria</taxon>
        <taxon>Pseudomonadati</taxon>
        <taxon>Pseudomonadota</taxon>
        <taxon>Alphaproteobacteria</taxon>
        <taxon>Caulobacterales</taxon>
        <taxon>Caulobacteraceae</taxon>
        <taxon>Caulobacter</taxon>
    </lineage>
</organism>
<keyword evidence="3" id="KW-1185">Reference proteome</keyword>
<dbReference type="EMBL" id="JADWOX010000015">
    <property type="protein sequence ID" value="MBI1685743.1"/>
    <property type="molecule type" value="Genomic_DNA"/>
</dbReference>
<gene>
    <name evidence="2" type="ORF">I4Q42_18910</name>
</gene>
<evidence type="ECO:0000313" key="2">
    <source>
        <dbReference type="EMBL" id="MBI1685743.1"/>
    </source>
</evidence>
<evidence type="ECO:0000313" key="3">
    <source>
        <dbReference type="Proteomes" id="UP000639859"/>
    </source>
</evidence>